<keyword evidence="4 5" id="KW-0720">Serine protease</keyword>
<evidence type="ECO:0000256" key="5">
    <source>
        <dbReference type="PROSITE-ProRule" id="PRU01240"/>
    </source>
</evidence>
<evidence type="ECO:0000256" key="1">
    <source>
        <dbReference type="ARBA" id="ARBA00011073"/>
    </source>
</evidence>
<evidence type="ECO:0000256" key="4">
    <source>
        <dbReference type="ARBA" id="ARBA00022825"/>
    </source>
</evidence>
<evidence type="ECO:0000256" key="6">
    <source>
        <dbReference type="SAM" id="MobiDB-lite"/>
    </source>
</evidence>
<feature type="active site" description="Charge relay system" evidence="5">
    <location>
        <position position="221"/>
    </location>
</feature>
<dbReference type="InterPro" id="IPR026444">
    <property type="entry name" value="Secre_tail"/>
</dbReference>
<dbReference type="PROSITE" id="PS51892">
    <property type="entry name" value="SUBTILASE"/>
    <property type="match status" value="1"/>
</dbReference>
<dbReference type="PANTHER" id="PTHR43399:SF4">
    <property type="entry name" value="CELL WALL-ASSOCIATED PROTEASE"/>
    <property type="match status" value="1"/>
</dbReference>
<dbReference type="Pfam" id="PF18962">
    <property type="entry name" value="Por_Secre_tail"/>
    <property type="match status" value="1"/>
</dbReference>
<feature type="domain" description="PKD" evidence="7">
    <location>
        <begin position="942"/>
        <end position="990"/>
    </location>
</feature>
<gene>
    <name evidence="8" type="ORF">OO013_01505</name>
</gene>
<dbReference type="Gene3D" id="3.40.50.200">
    <property type="entry name" value="Peptidase S8/S53 domain"/>
    <property type="match status" value="1"/>
</dbReference>
<dbReference type="Pfam" id="PF00082">
    <property type="entry name" value="Peptidase_S8"/>
    <property type="match status" value="1"/>
</dbReference>
<dbReference type="InterPro" id="IPR000209">
    <property type="entry name" value="Peptidase_S8/S53_dom"/>
</dbReference>
<dbReference type="SUPFAM" id="SSF49299">
    <property type="entry name" value="PKD domain"/>
    <property type="match status" value="2"/>
</dbReference>
<sequence>MKRDLFILFFIVAFNLTAQKAEPLIADDIIVVKLKSSPSPDAINSRINESQVINNILKIEKVNGYTKPFERASHSRARTNKDNILSSFVYLKIDKDASPEKLIERLNKMNGIAYAEPFYLMQPLYTPDDPEADPSSGKLTYLQTINAYQAWSHEQGDNNVYVGILDSGVDMDHPDLAGNIKVNHNDPINGIDDDGDGLIDNYRGYDFSNDDNQPEADKSSHGTSVTGVGFSVTDNNLGLAGVGFNTKYIPYKIFTSQSNFFYRGYEAMVFAAENGCKVLNLSWGAPNARSKYVEDIINYIVLELDVVVVAAAGNTHGEYDFYPASYTNVLSVGSTNYKDEKADFASYSPFIDIMAPGKSIYVTGNNDFKYYSQGTSLSTAMVSATAALIRARYPDLTALQVMERIRVTADDIYQIETNKPYTGKLGHGRLNVGKALLDYTTPSLRMIKMIYHSKSGKHAFYGDSLMIETTISNLLSTSSNAKAILRSNSPYVTIIDSIFNIGSLSTNKWKVNSDNPFKIYIDPSTPPKQQLRFTLHFSDNDYTASQTFDIFTEPDFFEIEGKNLKMTVGSSGSLAFTSDSLKNGIGLIYNDSIISRSLGLFYFHSSDSADNSFLSFKQPIHSKDFVADRFLKKIERSQTDYDEITSRFKKPSDNIRIEQHLFADNIDTDADFIILEYNIFNEGPEPVNDFYLSLLSDYSIIEDTSNRLFTNEENKLTYAVDSNNKIFAGISLISKDQFISRGIDLADLNGNISDVNSTFTKIDKADYITNLAKNAAGLNGNGNNIAAFTGTKISKINPGELKKIVFVLTAGNSLNNLNNNLLAATQAYQEILQNPQTEYYQTICKGEDVEITPGIGSFNFYSDPSGINKIAEGTSLLIEALQTDTTIYYNSYDSIGMGIIKTASIGIDIPRDTFSISENPLYLSESSDSTAIFKAYPDKAKSYLWDFGNGLTSSNQKEVVKYNQKGIYPISLVIESPYGCMNEFSSNLEVITRPYKADIGTTYYNICKNEDLQIKIDTEETLYFFTNPEMNELITSGNELIVANVNQDTSIFISRRENNIYSEPVEIIINVGEANADFYFSHDPSPFSGLSIILKAKEKSHLSYDWNINGELLSESIDVRYVLQNSENHYFELKVVDSTGCTGILQKNLIPKELDVTIKDTIAICHDAQEIEIIPEDQGVYLFYADNELNNLIQKGRSYIHNINSEIDSVFIVNFTEFSINTPKKVILQKSQDKKPVIIADTQTINLNIEKTVNLRCDNNNFINYRWFLPNEAISTGSQTEYSFRDTGQFLFTLVATDSAGCDHYSDITVEVINEPLLGIIDTISSSVKVYPNPAYDKLNIDSESTISEWKIVEASGKILTKGYGNQINISSLAAGTYYLILIDSNQNKKALPFIKK</sequence>
<dbReference type="InterPro" id="IPR013783">
    <property type="entry name" value="Ig-like_fold"/>
</dbReference>
<keyword evidence="9" id="KW-1185">Reference proteome</keyword>
<dbReference type="NCBIfam" id="TIGR04183">
    <property type="entry name" value="Por_Secre_tail"/>
    <property type="match status" value="1"/>
</dbReference>
<dbReference type="PROSITE" id="PS00136">
    <property type="entry name" value="SUBTILASE_ASP"/>
    <property type="match status" value="1"/>
</dbReference>
<protein>
    <submittedName>
        <fullName evidence="8">S8 family serine peptidase</fullName>
    </submittedName>
</protein>
<dbReference type="CDD" id="cd00146">
    <property type="entry name" value="PKD"/>
    <property type="match status" value="2"/>
</dbReference>
<reference evidence="8 9" key="1">
    <citation type="submission" date="2022-11" db="EMBL/GenBank/DDBJ databases">
        <title>The characterization of three novel Bacteroidetes species and genomic analysis of their roles in tidal elemental geochemical cycles.</title>
        <authorList>
            <person name="Ma K."/>
        </authorList>
    </citation>
    <scope>NUCLEOTIDE SEQUENCE [LARGE SCALE GENOMIC DNA]</scope>
    <source>
        <strain evidence="8 9">M17</strain>
    </source>
</reference>
<dbReference type="PRINTS" id="PR00723">
    <property type="entry name" value="SUBTILISIN"/>
</dbReference>
<keyword evidence="3 5" id="KW-0378">Hydrolase</keyword>
<dbReference type="Gene3D" id="2.60.40.10">
    <property type="entry name" value="Immunoglobulins"/>
    <property type="match status" value="2"/>
</dbReference>
<evidence type="ECO:0000259" key="7">
    <source>
        <dbReference type="PROSITE" id="PS50093"/>
    </source>
</evidence>
<name>A0ABT3RLY0_9BACT</name>
<dbReference type="SMART" id="SM00089">
    <property type="entry name" value="PKD"/>
    <property type="match status" value="2"/>
</dbReference>
<dbReference type="PROSITE" id="PS50093">
    <property type="entry name" value="PKD"/>
    <property type="match status" value="1"/>
</dbReference>
<accession>A0ABT3RLY0</accession>
<dbReference type="InterPro" id="IPR051048">
    <property type="entry name" value="Peptidase_S8/S53_subtilisin"/>
</dbReference>
<dbReference type="SUPFAM" id="SSF52743">
    <property type="entry name" value="Subtilisin-like"/>
    <property type="match status" value="1"/>
</dbReference>
<dbReference type="Proteomes" id="UP001209885">
    <property type="component" value="Unassembled WGS sequence"/>
</dbReference>
<dbReference type="InterPro" id="IPR022409">
    <property type="entry name" value="PKD/Chitinase_dom"/>
</dbReference>
<dbReference type="InterPro" id="IPR036852">
    <property type="entry name" value="Peptidase_S8/S53_dom_sf"/>
</dbReference>
<dbReference type="InterPro" id="IPR035986">
    <property type="entry name" value="PKD_dom_sf"/>
</dbReference>
<feature type="region of interest" description="Disordered" evidence="6">
    <location>
        <begin position="202"/>
        <end position="223"/>
    </location>
</feature>
<dbReference type="RefSeq" id="WP_266054760.1">
    <property type="nucleotide sequence ID" value="NZ_JAPFQN010000002.1"/>
</dbReference>
<dbReference type="EMBL" id="JAPFQN010000002">
    <property type="protein sequence ID" value="MCX2742518.1"/>
    <property type="molecule type" value="Genomic_DNA"/>
</dbReference>
<feature type="active site" description="Charge relay system" evidence="5">
    <location>
        <position position="166"/>
    </location>
</feature>
<feature type="active site" description="Charge relay system" evidence="5">
    <location>
        <position position="376"/>
    </location>
</feature>
<dbReference type="InterPro" id="IPR000601">
    <property type="entry name" value="PKD_dom"/>
</dbReference>
<organism evidence="8 9">
    <name type="scientific">Mangrovivirga halotolerans</name>
    <dbReference type="NCBI Taxonomy" id="2993936"/>
    <lineage>
        <taxon>Bacteria</taxon>
        <taxon>Pseudomonadati</taxon>
        <taxon>Bacteroidota</taxon>
        <taxon>Cytophagia</taxon>
        <taxon>Cytophagales</taxon>
        <taxon>Mangrovivirgaceae</taxon>
        <taxon>Mangrovivirga</taxon>
    </lineage>
</organism>
<dbReference type="InterPro" id="IPR015500">
    <property type="entry name" value="Peptidase_S8_subtilisin-rel"/>
</dbReference>
<keyword evidence="2 5" id="KW-0645">Protease</keyword>
<comment type="similarity">
    <text evidence="1 5">Belongs to the peptidase S8 family.</text>
</comment>
<comment type="caution">
    <text evidence="8">The sequence shown here is derived from an EMBL/GenBank/DDBJ whole genome shotgun (WGS) entry which is preliminary data.</text>
</comment>
<dbReference type="PANTHER" id="PTHR43399">
    <property type="entry name" value="SUBTILISIN-RELATED"/>
    <property type="match status" value="1"/>
</dbReference>
<dbReference type="InterPro" id="IPR023827">
    <property type="entry name" value="Peptidase_S8_Asp-AS"/>
</dbReference>
<evidence type="ECO:0000256" key="3">
    <source>
        <dbReference type="ARBA" id="ARBA00022801"/>
    </source>
</evidence>
<proteinExistence type="inferred from homology"/>
<evidence type="ECO:0000256" key="2">
    <source>
        <dbReference type="ARBA" id="ARBA00022670"/>
    </source>
</evidence>
<evidence type="ECO:0000313" key="9">
    <source>
        <dbReference type="Proteomes" id="UP001209885"/>
    </source>
</evidence>
<evidence type="ECO:0000313" key="8">
    <source>
        <dbReference type="EMBL" id="MCX2742518.1"/>
    </source>
</evidence>